<feature type="compositionally biased region" description="Polar residues" evidence="1">
    <location>
        <begin position="246"/>
        <end position="257"/>
    </location>
</feature>
<feature type="compositionally biased region" description="Polar residues" evidence="1">
    <location>
        <begin position="264"/>
        <end position="282"/>
    </location>
</feature>
<dbReference type="AlphaFoldDB" id="A0A9D4H534"/>
<name>A0A9D4H534_DREPO</name>
<dbReference type="Proteomes" id="UP000828390">
    <property type="component" value="Unassembled WGS sequence"/>
</dbReference>
<keyword evidence="2" id="KW-0812">Transmembrane</keyword>
<keyword evidence="2" id="KW-1133">Transmembrane helix</keyword>
<feature type="transmembrane region" description="Helical" evidence="2">
    <location>
        <begin position="188"/>
        <end position="212"/>
    </location>
</feature>
<sequence>MEKGGYMNLIAWVSGSSPVEGLYGIRIHVQMLSLTTIEASCQGSMTSAIFYRKTATGNTFENIVKVVNDDTECETKTVLSKTAVQCLCKDRNQVRCVISEITFHYSDEWYCAIFTNGSLVNSDSVSMSKQDIILDVQEVSSITDATTTVEVSPTITDEMTKFNSIAAQTAGTVENVTETPKFDKNATVLFASVVGVGFVFIAAVISTSVFVYRKCATQSAVVKIRRTPIAMYITSISDCSPEIHTNARQGEPTTSPKNMEVLNYTDSLDGNSEPSSTESATSHYEIIPTQLQSGKSGSDDEPHINIRSSLADNTVSKECSGVEIHQGNIFQSVQIDTLADITLITDIAEGTEAIRKRGSDEFRYESLM</sequence>
<proteinExistence type="predicted"/>
<gene>
    <name evidence="3" type="ORF">DPMN_127359</name>
</gene>
<dbReference type="EMBL" id="JAIWYP010000005">
    <property type="protein sequence ID" value="KAH3825482.1"/>
    <property type="molecule type" value="Genomic_DNA"/>
</dbReference>
<evidence type="ECO:0000313" key="4">
    <source>
        <dbReference type="Proteomes" id="UP000828390"/>
    </source>
</evidence>
<organism evidence="3 4">
    <name type="scientific">Dreissena polymorpha</name>
    <name type="common">Zebra mussel</name>
    <name type="synonym">Mytilus polymorpha</name>
    <dbReference type="NCBI Taxonomy" id="45954"/>
    <lineage>
        <taxon>Eukaryota</taxon>
        <taxon>Metazoa</taxon>
        <taxon>Spiralia</taxon>
        <taxon>Lophotrochozoa</taxon>
        <taxon>Mollusca</taxon>
        <taxon>Bivalvia</taxon>
        <taxon>Autobranchia</taxon>
        <taxon>Heteroconchia</taxon>
        <taxon>Euheterodonta</taxon>
        <taxon>Imparidentia</taxon>
        <taxon>Neoheterodontei</taxon>
        <taxon>Myida</taxon>
        <taxon>Dreissenoidea</taxon>
        <taxon>Dreissenidae</taxon>
        <taxon>Dreissena</taxon>
    </lineage>
</organism>
<evidence type="ECO:0000256" key="2">
    <source>
        <dbReference type="SAM" id="Phobius"/>
    </source>
</evidence>
<keyword evidence="2" id="KW-0472">Membrane</keyword>
<keyword evidence="4" id="KW-1185">Reference proteome</keyword>
<comment type="caution">
    <text evidence="3">The sequence shown here is derived from an EMBL/GenBank/DDBJ whole genome shotgun (WGS) entry which is preliminary data.</text>
</comment>
<feature type="region of interest" description="Disordered" evidence="1">
    <location>
        <begin position="242"/>
        <end position="285"/>
    </location>
</feature>
<accession>A0A9D4H534</accession>
<reference evidence="3" key="2">
    <citation type="submission" date="2020-11" db="EMBL/GenBank/DDBJ databases">
        <authorList>
            <person name="McCartney M.A."/>
            <person name="Auch B."/>
            <person name="Kono T."/>
            <person name="Mallez S."/>
            <person name="Becker A."/>
            <person name="Gohl D.M."/>
            <person name="Silverstein K.A.T."/>
            <person name="Koren S."/>
            <person name="Bechman K.B."/>
            <person name="Herman A."/>
            <person name="Abrahante J.E."/>
            <person name="Garbe J."/>
        </authorList>
    </citation>
    <scope>NUCLEOTIDE SEQUENCE</scope>
    <source>
        <strain evidence="3">Duluth1</strain>
        <tissue evidence="3">Whole animal</tissue>
    </source>
</reference>
<reference evidence="3" key="1">
    <citation type="journal article" date="2019" name="bioRxiv">
        <title>The Genome of the Zebra Mussel, Dreissena polymorpha: A Resource for Invasive Species Research.</title>
        <authorList>
            <person name="McCartney M.A."/>
            <person name="Auch B."/>
            <person name="Kono T."/>
            <person name="Mallez S."/>
            <person name="Zhang Y."/>
            <person name="Obille A."/>
            <person name="Becker A."/>
            <person name="Abrahante J.E."/>
            <person name="Garbe J."/>
            <person name="Badalamenti J.P."/>
            <person name="Herman A."/>
            <person name="Mangelson H."/>
            <person name="Liachko I."/>
            <person name="Sullivan S."/>
            <person name="Sone E.D."/>
            <person name="Koren S."/>
            <person name="Silverstein K.A.T."/>
            <person name="Beckman K.B."/>
            <person name="Gohl D.M."/>
        </authorList>
    </citation>
    <scope>NUCLEOTIDE SEQUENCE</scope>
    <source>
        <strain evidence="3">Duluth1</strain>
        <tissue evidence="3">Whole animal</tissue>
    </source>
</reference>
<evidence type="ECO:0000256" key="1">
    <source>
        <dbReference type="SAM" id="MobiDB-lite"/>
    </source>
</evidence>
<evidence type="ECO:0000313" key="3">
    <source>
        <dbReference type="EMBL" id="KAH3825482.1"/>
    </source>
</evidence>
<protein>
    <submittedName>
        <fullName evidence="3">Uncharacterized protein</fullName>
    </submittedName>
</protein>